<name>A0A218W901_PUNGR</name>
<evidence type="ECO:0000313" key="2">
    <source>
        <dbReference type="Proteomes" id="UP000197138"/>
    </source>
</evidence>
<sequence length="123" mass="13794">MSSDSISSSSHGNVDEQISQLMQCKPLSEQEVPSKSLYPFRFLDLSEGSASICGIFIDLFPVRVLCEKAKEILMVESNVQWLDLILLSKVVLIMVRFGVKLRFTTFVASGILEPVPENRSRNK</sequence>
<proteinExistence type="predicted"/>
<accession>A0A218W901</accession>
<dbReference type="AlphaFoldDB" id="A0A218W901"/>
<reference evidence="2" key="1">
    <citation type="journal article" date="2017" name="Plant J.">
        <title>The pomegranate (Punica granatum L.) genome and the genomics of punicalagin biosynthesis.</title>
        <authorList>
            <person name="Qin G."/>
            <person name="Xu C."/>
            <person name="Ming R."/>
            <person name="Tang H."/>
            <person name="Guyot R."/>
            <person name="Kramer E.M."/>
            <person name="Hu Y."/>
            <person name="Yi X."/>
            <person name="Qi Y."/>
            <person name="Xu X."/>
            <person name="Gao Z."/>
            <person name="Pan H."/>
            <person name="Jian J."/>
            <person name="Tian Y."/>
            <person name="Yue Z."/>
            <person name="Xu Y."/>
        </authorList>
    </citation>
    <scope>NUCLEOTIDE SEQUENCE [LARGE SCALE GENOMIC DNA]</scope>
    <source>
        <strain evidence="2">cv. Dabenzi</strain>
    </source>
</reference>
<evidence type="ECO:0000313" key="1">
    <source>
        <dbReference type="EMBL" id="OWM69265.1"/>
    </source>
</evidence>
<dbReference type="Proteomes" id="UP000197138">
    <property type="component" value="Unassembled WGS sequence"/>
</dbReference>
<organism evidence="1 2">
    <name type="scientific">Punica granatum</name>
    <name type="common">Pomegranate</name>
    <dbReference type="NCBI Taxonomy" id="22663"/>
    <lineage>
        <taxon>Eukaryota</taxon>
        <taxon>Viridiplantae</taxon>
        <taxon>Streptophyta</taxon>
        <taxon>Embryophyta</taxon>
        <taxon>Tracheophyta</taxon>
        <taxon>Spermatophyta</taxon>
        <taxon>Magnoliopsida</taxon>
        <taxon>eudicotyledons</taxon>
        <taxon>Gunneridae</taxon>
        <taxon>Pentapetalae</taxon>
        <taxon>rosids</taxon>
        <taxon>malvids</taxon>
        <taxon>Myrtales</taxon>
        <taxon>Lythraceae</taxon>
        <taxon>Punica</taxon>
    </lineage>
</organism>
<gene>
    <name evidence="1" type="ORF">CDL15_Pgr025452</name>
</gene>
<protein>
    <submittedName>
        <fullName evidence="1">Uncharacterized protein</fullName>
    </submittedName>
</protein>
<dbReference type="EMBL" id="MTKT01004939">
    <property type="protein sequence ID" value="OWM69265.1"/>
    <property type="molecule type" value="Genomic_DNA"/>
</dbReference>
<comment type="caution">
    <text evidence="1">The sequence shown here is derived from an EMBL/GenBank/DDBJ whole genome shotgun (WGS) entry which is preliminary data.</text>
</comment>